<sequence>MMFIPPEILFAQYIGIFMAFLAAETINTVCRFTEAYIVSNLVIEPHLDDGIKCLTLMFC</sequence>
<reference evidence="1" key="1">
    <citation type="journal article" date="2009" name="Plant Mol. Biol.">
        <title>Insights into corn genes derived from large-scale cDNA sequencing.</title>
        <authorList>
            <person name="Alexandrov N.N."/>
            <person name="Brover V.V."/>
            <person name="Freidin S."/>
            <person name="Troukhan M.E."/>
            <person name="Tatarinova T.V."/>
            <person name="Zhang H."/>
            <person name="Swaller T.J."/>
            <person name="Lu Y.P."/>
            <person name="Bouck J."/>
            <person name="Flavell R.B."/>
            <person name="Feldmann K.A."/>
        </authorList>
    </citation>
    <scope>NUCLEOTIDE SEQUENCE</scope>
</reference>
<dbReference type="EMBL" id="EU975004">
    <property type="protein sequence ID" value="ACG47122.1"/>
    <property type="molecule type" value="mRNA"/>
</dbReference>
<dbReference type="AlphaFoldDB" id="B6UCN9"/>
<name>B6UCN9_MAIZE</name>
<organism evidence="1">
    <name type="scientific">Zea mays</name>
    <name type="common">Maize</name>
    <dbReference type="NCBI Taxonomy" id="4577"/>
    <lineage>
        <taxon>Eukaryota</taxon>
        <taxon>Viridiplantae</taxon>
        <taxon>Streptophyta</taxon>
        <taxon>Embryophyta</taxon>
        <taxon>Tracheophyta</taxon>
        <taxon>Spermatophyta</taxon>
        <taxon>Magnoliopsida</taxon>
        <taxon>Liliopsida</taxon>
        <taxon>Poales</taxon>
        <taxon>Poaceae</taxon>
        <taxon>PACMAD clade</taxon>
        <taxon>Panicoideae</taxon>
        <taxon>Andropogonodae</taxon>
        <taxon>Andropogoneae</taxon>
        <taxon>Tripsacinae</taxon>
        <taxon>Zea</taxon>
    </lineage>
</organism>
<proteinExistence type="evidence at transcript level"/>
<evidence type="ECO:0000313" key="1">
    <source>
        <dbReference type="EMBL" id="ACG47122.1"/>
    </source>
</evidence>
<accession>B6UCN9</accession>
<protein>
    <submittedName>
        <fullName evidence="1">Uncharacterized protein</fullName>
    </submittedName>
</protein>